<keyword evidence="3" id="KW-1185">Reference proteome</keyword>
<accession>A0ABW5QL87</accession>
<dbReference type="Proteomes" id="UP001597521">
    <property type="component" value="Unassembled WGS sequence"/>
</dbReference>
<dbReference type="EMBL" id="JBHUNP010000001">
    <property type="protein sequence ID" value="MFD2648505.1"/>
    <property type="molecule type" value="Genomic_DNA"/>
</dbReference>
<evidence type="ECO:0000313" key="3">
    <source>
        <dbReference type="Proteomes" id="UP001597521"/>
    </source>
</evidence>
<dbReference type="SUPFAM" id="SSF143100">
    <property type="entry name" value="TTHA1013/TTHA0281-like"/>
    <property type="match status" value="1"/>
</dbReference>
<proteinExistence type="predicted"/>
<protein>
    <submittedName>
        <fullName evidence="2">DUF1902 domain-containing protein</fullName>
    </submittedName>
</protein>
<evidence type="ECO:0000259" key="1">
    <source>
        <dbReference type="Pfam" id="PF08972"/>
    </source>
</evidence>
<gene>
    <name evidence="2" type="ORF">ACFSX5_11950</name>
</gene>
<dbReference type="InterPro" id="IPR015066">
    <property type="entry name" value="DUF1902"/>
</dbReference>
<feature type="domain" description="DUF1902" evidence="1">
    <location>
        <begin position="6"/>
        <end position="66"/>
    </location>
</feature>
<organism evidence="2 3">
    <name type="scientific">Devosia albogilva</name>
    <dbReference type="NCBI Taxonomy" id="429726"/>
    <lineage>
        <taxon>Bacteria</taxon>
        <taxon>Pseudomonadati</taxon>
        <taxon>Pseudomonadota</taxon>
        <taxon>Alphaproteobacteria</taxon>
        <taxon>Hyphomicrobiales</taxon>
        <taxon>Devosiaceae</taxon>
        <taxon>Devosia</taxon>
    </lineage>
</organism>
<reference evidence="3" key="1">
    <citation type="journal article" date="2019" name="Int. J. Syst. Evol. Microbiol.">
        <title>The Global Catalogue of Microorganisms (GCM) 10K type strain sequencing project: providing services to taxonomists for standard genome sequencing and annotation.</title>
        <authorList>
            <consortium name="The Broad Institute Genomics Platform"/>
            <consortium name="The Broad Institute Genome Sequencing Center for Infectious Disease"/>
            <person name="Wu L."/>
            <person name="Ma J."/>
        </authorList>
    </citation>
    <scope>NUCLEOTIDE SEQUENCE [LARGE SCALE GENOMIC DNA]</scope>
    <source>
        <strain evidence="3">CCM 7427</strain>
    </source>
</reference>
<sequence>MTDSFRVTAQWDAEAGVWVATSEDIVGLVTEAATLDDLYRRVVAVTPELLADNDVTGPDPRTIDFHVLADITGDAAE</sequence>
<dbReference type="RefSeq" id="WP_386833698.1">
    <property type="nucleotide sequence ID" value="NZ_JBHUNP010000001.1"/>
</dbReference>
<dbReference type="InterPro" id="IPR035069">
    <property type="entry name" value="TTHA1013/TTHA0281-like"/>
</dbReference>
<name>A0ABW5QL87_9HYPH</name>
<comment type="caution">
    <text evidence="2">The sequence shown here is derived from an EMBL/GenBank/DDBJ whole genome shotgun (WGS) entry which is preliminary data.</text>
</comment>
<evidence type="ECO:0000313" key="2">
    <source>
        <dbReference type="EMBL" id="MFD2648505.1"/>
    </source>
</evidence>
<dbReference type="Pfam" id="PF08972">
    <property type="entry name" value="DUF1902"/>
    <property type="match status" value="1"/>
</dbReference>
<dbReference type="Gene3D" id="3.30.2390.10">
    <property type="entry name" value="TTHA1013-like"/>
    <property type="match status" value="1"/>
</dbReference>